<feature type="region of interest" description="Disordered" evidence="1">
    <location>
        <begin position="143"/>
        <end position="236"/>
    </location>
</feature>
<evidence type="ECO:0000256" key="1">
    <source>
        <dbReference type="SAM" id="MobiDB-lite"/>
    </source>
</evidence>
<accession>A0A7X0PLB6</accession>
<sequence>MSSTGTSTKGCAALPEPLTLPGCDLSDFPYMELDVRRLRDSKFAAAAEGEAFRAGILLWCAAWHQVPAASLPDDDVELANLAGYGRVLKEWKKVRAAALHGFVKCADGRLYHPVVAEKAIAAFAAKEKYAYEKYCDRLRKENAKRAKEGKPPVGVPPQALWKTGAYPHGMAPAGEGDGHVAQQPGDGGFPPEIRHPSTGHPPETGLKGNRKERSRDRDGDGTGDGTDLFGETRRPVAGATASAEALRGNAGIDVADAAEGLARDALWSAGKSLLAQAGMPRAQCGSFIGRLCKDHGSDTVAEAVRAACVARPADPAEYMKAVCLRAAGQRGPVLRRAGAPGTPPLSGNRQEALEQRNRSVADAWALQAPDAAVHAASPQPPVPNHHPQPHHVQEPPHHASI</sequence>
<dbReference type="RefSeq" id="WP_311773879.1">
    <property type="nucleotide sequence ID" value="NZ_JACHLK010000021.1"/>
</dbReference>
<feature type="compositionally biased region" description="Basic and acidic residues" evidence="1">
    <location>
        <begin position="391"/>
        <end position="401"/>
    </location>
</feature>
<keyword evidence="3" id="KW-1185">Reference proteome</keyword>
<organism evidence="2 3">
    <name type="scientific">Acidovorax soli</name>
    <dbReference type="NCBI Taxonomy" id="592050"/>
    <lineage>
        <taxon>Bacteria</taxon>
        <taxon>Pseudomonadati</taxon>
        <taxon>Pseudomonadota</taxon>
        <taxon>Betaproteobacteria</taxon>
        <taxon>Burkholderiales</taxon>
        <taxon>Comamonadaceae</taxon>
        <taxon>Acidovorax</taxon>
    </lineage>
</organism>
<dbReference type="Pfam" id="PF07120">
    <property type="entry name" value="DUF1376"/>
    <property type="match status" value="1"/>
</dbReference>
<dbReference type="InterPro" id="IPR010781">
    <property type="entry name" value="DUF1376"/>
</dbReference>
<reference evidence="2 3" key="1">
    <citation type="submission" date="2020-08" db="EMBL/GenBank/DDBJ databases">
        <title>Functional genomics of gut bacteria from endangered species of beetles.</title>
        <authorList>
            <person name="Carlos-Shanley C."/>
        </authorList>
    </citation>
    <scope>NUCLEOTIDE SEQUENCE [LARGE SCALE GENOMIC DNA]</scope>
    <source>
        <strain evidence="2 3">S00198</strain>
    </source>
</reference>
<gene>
    <name evidence="2" type="ORF">HNP48_006401</name>
</gene>
<comment type="caution">
    <text evidence="2">The sequence shown here is derived from an EMBL/GenBank/DDBJ whole genome shotgun (WGS) entry which is preliminary data.</text>
</comment>
<name>A0A7X0PLB6_9BURK</name>
<protein>
    <recommendedName>
        <fullName evidence="4">DUF1376 domain-containing protein</fullName>
    </recommendedName>
</protein>
<feature type="compositionally biased region" description="Low complexity" evidence="1">
    <location>
        <begin position="361"/>
        <end position="372"/>
    </location>
</feature>
<dbReference type="Proteomes" id="UP000575083">
    <property type="component" value="Unassembled WGS sequence"/>
</dbReference>
<feature type="region of interest" description="Disordered" evidence="1">
    <location>
        <begin position="334"/>
        <end position="401"/>
    </location>
</feature>
<proteinExistence type="predicted"/>
<dbReference type="EMBL" id="JACHLK010000021">
    <property type="protein sequence ID" value="MBB6563677.1"/>
    <property type="molecule type" value="Genomic_DNA"/>
</dbReference>
<evidence type="ECO:0008006" key="4">
    <source>
        <dbReference type="Google" id="ProtNLM"/>
    </source>
</evidence>
<feature type="compositionally biased region" description="Basic and acidic residues" evidence="1">
    <location>
        <begin position="209"/>
        <end position="220"/>
    </location>
</feature>
<evidence type="ECO:0000313" key="2">
    <source>
        <dbReference type="EMBL" id="MBB6563677.1"/>
    </source>
</evidence>
<evidence type="ECO:0000313" key="3">
    <source>
        <dbReference type="Proteomes" id="UP000575083"/>
    </source>
</evidence>
<dbReference type="AlphaFoldDB" id="A0A7X0PLB6"/>